<organism evidence="1 2">
    <name type="scientific">Xanthomonas bonasiae</name>
    <dbReference type="NCBI Taxonomy" id="2810351"/>
    <lineage>
        <taxon>Bacteria</taxon>
        <taxon>Pseudomonadati</taxon>
        <taxon>Pseudomonadota</taxon>
        <taxon>Gammaproteobacteria</taxon>
        <taxon>Lysobacterales</taxon>
        <taxon>Lysobacteraceae</taxon>
        <taxon>Xanthomonas</taxon>
    </lineage>
</organism>
<keyword evidence="2" id="KW-1185">Reference proteome</keyword>
<gene>
    <name evidence="1" type="ORF">JR064_06325</name>
</gene>
<dbReference type="RefSeq" id="WP_206229161.1">
    <property type="nucleotide sequence ID" value="NZ_JAFIWB010000004.1"/>
</dbReference>
<evidence type="ECO:0000313" key="1">
    <source>
        <dbReference type="EMBL" id="MBN6101780.1"/>
    </source>
</evidence>
<reference evidence="1 2" key="1">
    <citation type="submission" date="2021-02" db="EMBL/GenBank/DDBJ databases">
        <title>Taxonomically Unique Crown Gall-Associated Xanthomonas Stains Have Deficiency in Virulence Repertories.</title>
        <authorList>
            <person name="Mafakheri H."/>
            <person name="Taghavi S.M."/>
            <person name="Dimkic I."/>
            <person name="Nemanja K."/>
            <person name="Osdaghi E."/>
        </authorList>
    </citation>
    <scope>NUCLEOTIDE SEQUENCE [LARGE SCALE GENOMIC DNA]</scope>
    <source>
        <strain evidence="1 2">FX4</strain>
    </source>
</reference>
<sequence>MKSAAADAAIDLAEPRYGRQPRMRDVMTPSLPALRVFHVDFTVFPLSGSVRNFGFTSR</sequence>
<protein>
    <submittedName>
        <fullName evidence="1">Uncharacterized protein</fullName>
    </submittedName>
</protein>
<proteinExistence type="predicted"/>
<name>A0ABS3AZI8_9XANT</name>
<accession>A0ABS3AZI8</accession>
<comment type="caution">
    <text evidence="1">The sequence shown here is derived from an EMBL/GenBank/DDBJ whole genome shotgun (WGS) entry which is preliminary data.</text>
</comment>
<dbReference type="EMBL" id="JAFIWB010000004">
    <property type="protein sequence ID" value="MBN6101780.1"/>
    <property type="molecule type" value="Genomic_DNA"/>
</dbReference>
<dbReference type="Proteomes" id="UP000695802">
    <property type="component" value="Unassembled WGS sequence"/>
</dbReference>
<evidence type="ECO:0000313" key="2">
    <source>
        <dbReference type="Proteomes" id="UP000695802"/>
    </source>
</evidence>